<evidence type="ECO:0000313" key="12">
    <source>
        <dbReference type="Proteomes" id="UP000265703"/>
    </source>
</evidence>
<keyword evidence="5" id="KW-0809">Transit peptide</keyword>
<evidence type="ECO:0000256" key="8">
    <source>
        <dbReference type="ARBA" id="ARBA00023128"/>
    </source>
</evidence>
<dbReference type="PANTHER" id="PTHR10707">
    <property type="entry name" value="CYTOCHROME C OXIDASE SUBUNIT IV"/>
    <property type="match status" value="1"/>
</dbReference>
<dbReference type="GO" id="GO:0005743">
    <property type="term" value="C:mitochondrial inner membrane"/>
    <property type="evidence" value="ECO:0007669"/>
    <property type="project" value="UniProtKB-SubCell"/>
</dbReference>
<evidence type="ECO:0000256" key="10">
    <source>
        <dbReference type="SAM" id="Phobius"/>
    </source>
</evidence>
<reference evidence="11 12" key="1">
    <citation type="submission" date="2018-06" db="EMBL/GenBank/DDBJ databases">
        <title>Comparative genomics reveals the genomic features of Rhizophagus irregularis, R. cerebriforme, R. diaphanum and Gigaspora rosea, and their symbiotic lifestyle signature.</title>
        <authorList>
            <person name="Morin E."/>
            <person name="San Clemente H."/>
            <person name="Chen E.C.H."/>
            <person name="De La Providencia I."/>
            <person name="Hainaut M."/>
            <person name="Kuo A."/>
            <person name="Kohler A."/>
            <person name="Murat C."/>
            <person name="Tang N."/>
            <person name="Roy S."/>
            <person name="Loubradou J."/>
            <person name="Henrissat B."/>
            <person name="Grigoriev I.V."/>
            <person name="Corradi N."/>
            <person name="Roux C."/>
            <person name="Martin F.M."/>
        </authorList>
    </citation>
    <scope>NUCLEOTIDE SEQUENCE [LARGE SCALE GENOMIC DNA]</scope>
    <source>
        <strain evidence="11 12">DAOM 227022</strain>
    </source>
</reference>
<dbReference type="GO" id="GO:0016491">
    <property type="term" value="F:oxidoreductase activity"/>
    <property type="evidence" value="ECO:0007669"/>
    <property type="project" value="UniProtKB-KW"/>
</dbReference>
<keyword evidence="9 10" id="KW-0472">Membrane</keyword>
<accession>A0A397SU30</accession>
<keyword evidence="6 10" id="KW-1133">Transmembrane helix</keyword>
<protein>
    <submittedName>
        <fullName evidence="11">Cytochrome c oxidase subunit IV</fullName>
    </submittedName>
</protein>
<keyword evidence="4" id="KW-0999">Mitochondrion inner membrane</keyword>
<keyword evidence="12" id="KW-1185">Reference proteome</keyword>
<feature type="transmembrane region" description="Helical" evidence="10">
    <location>
        <begin position="95"/>
        <end position="112"/>
    </location>
</feature>
<evidence type="ECO:0000256" key="4">
    <source>
        <dbReference type="ARBA" id="ARBA00022792"/>
    </source>
</evidence>
<evidence type="ECO:0000256" key="5">
    <source>
        <dbReference type="ARBA" id="ARBA00022946"/>
    </source>
</evidence>
<evidence type="ECO:0000313" key="11">
    <source>
        <dbReference type="EMBL" id="RIA88096.1"/>
    </source>
</evidence>
<comment type="subcellular location">
    <subcellularLocation>
        <location evidence="1">Mitochondrion inner membrane</location>
        <topology evidence="1">Single-pass membrane protein</topology>
    </subcellularLocation>
</comment>
<gene>
    <name evidence="11" type="ORF">C1645_826863</name>
</gene>
<evidence type="ECO:0000256" key="2">
    <source>
        <dbReference type="ARBA" id="ARBA00008135"/>
    </source>
</evidence>
<keyword evidence="3 10" id="KW-0812">Transmembrane</keyword>
<keyword evidence="7" id="KW-0560">Oxidoreductase</keyword>
<dbReference type="STRING" id="658196.A0A397SU30"/>
<evidence type="ECO:0000256" key="3">
    <source>
        <dbReference type="ARBA" id="ARBA00022692"/>
    </source>
</evidence>
<evidence type="ECO:0000256" key="7">
    <source>
        <dbReference type="ARBA" id="ARBA00023002"/>
    </source>
</evidence>
<dbReference type="Pfam" id="PF02936">
    <property type="entry name" value="COX4"/>
    <property type="match status" value="1"/>
</dbReference>
<name>A0A397SU30_9GLOM</name>
<keyword evidence="8" id="KW-0496">Mitochondrion</keyword>
<dbReference type="SUPFAM" id="SSF81406">
    <property type="entry name" value="Mitochondrial cytochrome c oxidase subunit IV"/>
    <property type="match status" value="1"/>
</dbReference>
<dbReference type="PANTHER" id="PTHR10707:SF10">
    <property type="entry name" value="CYTOCHROME C OXIDASE SUBUNIT 4"/>
    <property type="match status" value="1"/>
</dbReference>
<organism evidence="11 12">
    <name type="scientific">Glomus cerebriforme</name>
    <dbReference type="NCBI Taxonomy" id="658196"/>
    <lineage>
        <taxon>Eukaryota</taxon>
        <taxon>Fungi</taxon>
        <taxon>Fungi incertae sedis</taxon>
        <taxon>Mucoromycota</taxon>
        <taxon>Glomeromycotina</taxon>
        <taxon>Glomeromycetes</taxon>
        <taxon>Glomerales</taxon>
        <taxon>Glomeraceae</taxon>
        <taxon>Glomus</taxon>
    </lineage>
</organism>
<sequence length="161" mass="18310">MFRSLVRINQHQVLNRTVNFSKRSASTTPAISEVINKWNKLSTEEQNNITKQFDELQKQDWQRLSLEEKKTAYYISFGNTGPREFYNTAPHTGKVIAGIIGLIGISSGFFYLTKSAVTEHPKTLTKEWQEATNQRMREQKVNPISGVSSEGYTGKGYVTSK</sequence>
<dbReference type="Proteomes" id="UP000265703">
    <property type="component" value="Unassembled WGS sequence"/>
</dbReference>
<dbReference type="AlphaFoldDB" id="A0A397SU30"/>
<dbReference type="GO" id="GO:0045277">
    <property type="term" value="C:respiratory chain complex IV"/>
    <property type="evidence" value="ECO:0007669"/>
    <property type="project" value="InterPro"/>
</dbReference>
<dbReference type="EMBL" id="QKYT01000279">
    <property type="protein sequence ID" value="RIA88096.1"/>
    <property type="molecule type" value="Genomic_DNA"/>
</dbReference>
<dbReference type="InterPro" id="IPR004203">
    <property type="entry name" value="Cyt_c_oxidase_su4_fam"/>
</dbReference>
<dbReference type="Gene3D" id="1.10.442.10">
    <property type="entry name" value="Cytochrome c oxidase subunit IV"/>
    <property type="match status" value="1"/>
</dbReference>
<evidence type="ECO:0000256" key="1">
    <source>
        <dbReference type="ARBA" id="ARBA00004434"/>
    </source>
</evidence>
<evidence type="ECO:0000256" key="6">
    <source>
        <dbReference type="ARBA" id="ARBA00022989"/>
    </source>
</evidence>
<dbReference type="GO" id="GO:0006123">
    <property type="term" value="P:mitochondrial electron transport, cytochrome c to oxygen"/>
    <property type="evidence" value="ECO:0007669"/>
    <property type="project" value="InterPro"/>
</dbReference>
<dbReference type="OrthoDB" id="186013at2759"/>
<comment type="similarity">
    <text evidence="2">Belongs to the cytochrome c oxidase IV family.</text>
</comment>
<dbReference type="InterPro" id="IPR036639">
    <property type="entry name" value="Cyt_c_oxidase_su4_sf"/>
</dbReference>
<comment type="caution">
    <text evidence="11">The sequence shown here is derived from an EMBL/GenBank/DDBJ whole genome shotgun (WGS) entry which is preliminary data.</text>
</comment>
<proteinExistence type="inferred from homology"/>
<evidence type="ECO:0000256" key="9">
    <source>
        <dbReference type="ARBA" id="ARBA00023136"/>
    </source>
</evidence>